<proteinExistence type="predicted"/>
<name>A0A7V4XU72_9BACT</name>
<gene>
    <name evidence="1" type="ORF">ENW50_10965</name>
</gene>
<organism evidence="1">
    <name type="scientific">Acidobacterium capsulatum</name>
    <dbReference type="NCBI Taxonomy" id="33075"/>
    <lineage>
        <taxon>Bacteria</taxon>
        <taxon>Pseudomonadati</taxon>
        <taxon>Acidobacteriota</taxon>
        <taxon>Terriglobia</taxon>
        <taxon>Terriglobales</taxon>
        <taxon>Acidobacteriaceae</taxon>
        <taxon>Acidobacterium</taxon>
    </lineage>
</organism>
<dbReference type="AlphaFoldDB" id="A0A7V4XU72"/>
<accession>A0A7V4XU72</accession>
<sequence>MQGQDIAILLKLAIQNDSFVQSKTLAESLFISPSEVSKALKRCVNAELLYVAGRVKRVNRSALMEFLTHGLKYAFPPERGSMVRGVPTAAAAEPLKSRFTEDREPPSVWPYAEGKVRGLALAPLYSGAAKAALQDPEFYSALALCDAIRSGRTRERNLAVELLRKVIHA</sequence>
<protein>
    <submittedName>
        <fullName evidence="1">Uncharacterized protein</fullName>
    </submittedName>
</protein>
<comment type="caution">
    <text evidence="1">The sequence shown here is derived from an EMBL/GenBank/DDBJ whole genome shotgun (WGS) entry which is preliminary data.</text>
</comment>
<reference evidence="1" key="1">
    <citation type="journal article" date="2020" name="mSystems">
        <title>Genome- and Community-Level Interaction Insights into Carbon Utilization and Element Cycling Functions of Hydrothermarchaeota in Hydrothermal Sediment.</title>
        <authorList>
            <person name="Zhou Z."/>
            <person name="Liu Y."/>
            <person name="Xu W."/>
            <person name="Pan J."/>
            <person name="Luo Z.H."/>
            <person name="Li M."/>
        </authorList>
    </citation>
    <scope>NUCLEOTIDE SEQUENCE [LARGE SCALE GENOMIC DNA]</scope>
    <source>
        <strain evidence="1">SpSt-855</strain>
    </source>
</reference>
<dbReference type="EMBL" id="DTKL01000068">
    <property type="protein sequence ID" value="HGY95186.1"/>
    <property type="molecule type" value="Genomic_DNA"/>
</dbReference>
<evidence type="ECO:0000313" key="1">
    <source>
        <dbReference type="EMBL" id="HGY95186.1"/>
    </source>
</evidence>